<evidence type="ECO:0000256" key="2">
    <source>
        <dbReference type="ARBA" id="ARBA00022450"/>
    </source>
</evidence>
<dbReference type="Pfam" id="PF00668">
    <property type="entry name" value="Condensation"/>
    <property type="match status" value="3"/>
</dbReference>
<protein>
    <submittedName>
        <fullName evidence="6">Amino acid adenylation domain-containing protein</fullName>
    </submittedName>
</protein>
<dbReference type="Gene3D" id="2.30.38.10">
    <property type="entry name" value="Luciferase, Domain 3"/>
    <property type="match status" value="2"/>
</dbReference>
<dbReference type="Gene3D" id="1.10.1200.10">
    <property type="entry name" value="ACP-like"/>
    <property type="match status" value="2"/>
</dbReference>
<dbReference type="RefSeq" id="WP_349544274.1">
    <property type="nucleotide sequence ID" value="NZ_JAOALG010000002.1"/>
</dbReference>
<dbReference type="Gene3D" id="3.30.559.30">
    <property type="entry name" value="Nonribosomal peptide synthetase, condensation domain"/>
    <property type="match status" value="3"/>
</dbReference>
<dbReference type="PANTHER" id="PTHR45527:SF1">
    <property type="entry name" value="FATTY ACID SYNTHASE"/>
    <property type="match status" value="1"/>
</dbReference>
<evidence type="ECO:0000313" key="6">
    <source>
        <dbReference type="EMBL" id="MEQ5842416.1"/>
    </source>
</evidence>
<dbReference type="PROSITE" id="PS00455">
    <property type="entry name" value="AMP_BINDING"/>
    <property type="match status" value="2"/>
</dbReference>
<dbReference type="InterPro" id="IPR023213">
    <property type="entry name" value="CAT-like_dom_sf"/>
</dbReference>
<dbReference type="InterPro" id="IPR029058">
    <property type="entry name" value="AB_hydrolase_fold"/>
</dbReference>
<name>A0ABV1LU20_9BURK</name>
<dbReference type="InterPro" id="IPR020845">
    <property type="entry name" value="AMP-binding_CS"/>
</dbReference>
<dbReference type="SMART" id="SM00823">
    <property type="entry name" value="PKS_PP"/>
    <property type="match status" value="2"/>
</dbReference>
<reference evidence="6 7" key="1">
    <citation type="journal article" date="2024" name="Chem. Sci.">
        <title>Discovery of a lagriamide polyketide by integrated genome mining, isotopic labeling, and untargeted metabolomics.</title>
        <authorList>
            <person name="Fergusson C.H."/>
            <person name="Saulog J."/>
            <person name="Paulo B.S."/>
            <person name="Wilson D.M."/>
            <person name="Liu D.Y."/>
            <person name="Morehouse N.J."/>
            <person name="Waterworth S."/>
            <person name="Barkei J."/>
            <person name="Gray C.A."/>
            <person name="Kwan J.C."/>
            <person name="Eustaquio A.S."/>
            <person name="Linington R.G."/>
        </authorList>
    </citation>
    <scope>NUCLEOTIDE SEQUENCE [LARGE SCALE GENOMIC DNA]</scope>
    <source>
        <strain evidence="6 7">RL17-338-BIF-B</strain>
    </source>
</reference>
<feature type="domain" description="Carrier" evidence="5">
    <location>
        <begin position="1097"/>
        <end position="1171"/>
    </location>
</feature>
<dbReference type="InterPro" id="IPR001242">
    <property type="entry name" value="Condensation_dom"/>
</dbReference>
<gene>
    <name evidence="6" type="ORF">N0A02_23495</name>
</gene>
<keyword evidence="3" id="KW-0597">Phosphoprotein</keyword>
<dbReference type="SUPFAM" id="SSF47336">
    <property type="entry name" value="ACP-like"/>
    <property type="match status" value="1"/>
</dbReference>
<dbReference type="InterPro" id="IPR010060">
    <property type="entry name" value="NRPS_synth"/>
</dbReference>
<keyword evidence="2" id="KW-0596">Phosphopantetheine</keyword>
<dbReference type="InterPro" id="IPR020806">
    <property type="entry name" value="PKS_PP-bd"/>
</dbReference>
<dbReference type="CDD" id="cd05930">
    <property type="entry name" value="A_NRPS"/>
    <property type="match status" value="2"/>
</dbReference>
<comment type="caution">
    <text evidence="6">The sequence shown here is derived from an EMBL/GenBank/DDBJ whole genome shotgun (WGS) entry which is preliminary data.</text>
</comment>
<dbReference type="NCBIfam" id="TIGR01733">
    <property type="entry name" value="AA-adenyl-dom"/>
    <property type="match status" value="2"/>
</dbReference>
<dbReference type="Gene3D" id="3.40.50.980">
    <property type="match status" value="4"/>
</dbReference>
<accession>A0ABV1LU20</accession>
<dbReference type="Gene3D" id="3.40.50.1820">
    <property type="entry name" value="alpha/beta hydrolase"/>
    <property type="match status" value="1"/>
</dbReference>
<dbReference type="Gene3D" id="3.30.300.30">
    <property type="match status" value="2"/>
</dbReference>
<sequence length="2981" mass="327297">MTNSYETINDALAKRLRAGFAAYLDVSTIDVDDPLVDHVDDALPLEALVDVVRACGATNVTRIDVLACATLRELAALVERTGGVSREADVGKVVVQAESHPASHRFDAQVTDTPASPAQQDLWLAAQVQEEGAAYHLSLALRFDALVDRELLKRALAEVTARHPSLRTTFLHDTDGLRQYVHAGVEVDWTESTLPATDEAHLRDALTQFAQQRFDLQAGPLFRVCLYRVGVDHDVLQFVVHHIVFDAWSRLIVSRDIVDAYRALQAGREIVWQADAVPAEAFAHSQHAALTPERTARLREYWRTQLTGVPQVLDLPTDFTRPSVRDGAGATSMRMLPPALAERLAAVGAKHGASLFMTLMAAWQILLWRYSRQDEFAIGTPMSTRDVGAFESTVGYFVNTVVIRARLYAEEPFSALLARVAQVTLDGYEHKTLPLREMIQVAGASRNPSHTPLFQVMFEFHNERQPAKAASKESNESNEPVRTVPHDVGAAKYDLSLEIAHRHDGLACAIEYATALFARSSVDGMLAQYEVLLEQIAAMPDAPVAALSCLPARELDNVTRAWNGNTFEPAGSPLIHERFDARLRSCPGATAVWFDNASMTFAQLGERVDALAGQLVERTGGEPKRIAICLERSFEMVIAVLAILKAGCAYVPLDPRLPAERIDFMLDDSAAALLVTVASIRDERFAAHRIETLCIDERALRGTASARAVMPVISEQAIAYVLYTSGSTGVPKGVVVTHANVTNLLDTLQARYPLEALDCYLLKTNYAFDVSVPELFGWFIGHGSLAILPPQAEGSPDLIIDALLRHGVTHVNFTPSMLRQFVPETAADARFARAHRLRYVFVAGEELTRTLADDALSALRPAAIENLYGPTEATVFATGYSYAAPIANGKVPIGRGLGNVRVYVLDERMRPMPVGMPGDLYIAGNGVARGYLNRDELTAQRFLPDPFTPGGSIYMTGDLARWTRDGTIEFLGRTDQQIKIRGYRIELDEVTSALSTHPLVDEAAVHVKRSGDGAVQLVAYVVPAGGLTRTAAPDDAAQIRHALVSALGRRLPDYMVPSTYVFIASLPKGITGKLNRKALEEIPLDEPVRHGASGAVAPRDDTERSLWEIWRSVLRVPELGVTDNFFAIGGDSILSIQVAARARQHGIAFSARDLFRYQTIERLASNVRRQGPQEQRQVSRGDMPLLPIHRWFFAIDSTHVDHYHQSRLLDVPTGVDASFMEAWLQALVVRHDALRLRFERSDAGWRAHFTEPDAWDGTVRLMVRGGDATADAFFSAARRSVSLTDGPLFIAALAEGDAQGRSRLLLIGHHAVVDGVSWRVILDDFRQALAQWTAGRTVTPGSGGDGYLAWARAVAAASDSPALRAERDHWLGVLRAPVPRLRPDLDDEGADPTRRATRVQSFGLDAADTRALLADTHHAYRTHLIELLLAGLLLATHRWRGHDTLRVALEGHGREAEVLAQYGVEGGLPDIGETVGWFTSYYPQLLTLAGDVAAPSDLVATTTAVTTAIMAVKAQYRATPHHGLGYGILRHVTGDTELAAAEADHAPEIVFNYLGQFDVADDEATGIAVLDMSSREDITAARPREHTLGINGEIKDGCLAFEIDYPVHAFDAATIAALGTHFMAALREIVAHCKTCVAWCPTPEDFPLTTVTRDELAGWHTRYPMLETLYPATAIQWGMVFHSLLPGEASAYTNQIYATVGGGFDAARFQRAWESLVERHAVLRTAFVGFEREQPLQIVLSQAASPWRNLDHRGLSPDARVAAFDALLAQDKTTPFDFASAPLMRFHLVREDDTTYRFIWTYHHAVLDGWSVQLIWSDLLSAYAAMTQGHPPSLPAAAQFGEVVAWRQYRSLDADRRYWKEEIGTRTQRTMLHIEQPERAERAVVGNATHAVTRMLDEAATQRLVEVVRAVQTTLAIALQASWALVLGRYSGESSPVFGVTTSGRAIDVPGIETIVGPLIATVPVRVDIEPSMPLRDWLRRVHERHVERETHSQLDLIDIQRESGLRGGQALFDSLLIVENYPLAEQDGQRILGLRDHGYAEDTHYGLTVSAKPGPRLCFEIAFDRSRYHIEDIEIMADNLKAMLNRIPEHLEHAVGELRGGVGNASVGASSDAHGDGGIPLSCVIRQGDLRLGRHLVPHLFEDHAAATPERRALVYNDRAYSYDRLNRAANRIANRLMQAFPELGTDSLVGVRIARSDRLVLTVLAIWKIGAAYIPIDPVLPTQRMHDMLDLAGAKALIVDASVAAAEPALAGMPRIVFDDLVKDDPLLEDNPEVHLSGNDLSYVLFTSGSTGKPKGAMIEHIGMLNNIANKALDLAMDEDSRVAQNASMSFDVSVWQMFIALTKGGTTFVYDDRMVNDIAGLIQRMHTDSLTILEVVPTYLQALVEYMEEHPDCPRPAALTFMMVNGETVDAALLKRWFALCPTSKVINAYGPTEASDDITHHIMSPGDEIVNPVPIGRALANFDIYIVDDELRPVPLGTRGEIVVTGVGVGRGYVGMAGVTAQAFVKSPFPDRYKGRLYRTGDLGAMREDGVLMFHGRKDRQVKVRGMRIELEEVEASLRAIPAVRQAAVLVIQPENREAFLCAYVVPHDDGHDAIISALKAKLPPYMVPSMFRFETGLPQLPSGKVDRNRLREQFQLEVPRPTAVAPRTPVEERLTEIFRSVLGHAAFGIRDDFFDLGGDSFKAIRIAAKYGPPLEVTDIYDHPTIEALAEHLEHASEESSSIVLMAGDPATAKAVVVCVANAAGGPVNFVDMSRAMPEQARDVAMFGVKLPRTEVDSDGAMLEEVRRLSNAVCDDLLAASDLPVIVFAQCNGSALALAITRELVRRSADVRALCIGGALMRTVAGKRDTRTDDEILSFLGKAGSTLPAQPDEQAFFLHDFRYDGWLADVYYNHLVDLMSQGALEVADIPVWCLVGSEDPLVPNYPVRFQDWSHIGRPVQLVEYAGIGHYLLRDCPEAIARAVGNVWEHVSCKGVTA</sequence>
<feature type="domain" description="Carrier" evidence="5">
    <location>
        <begin position="2650"/>
        <end position="2721"/>
    </location>
</feature>
<dbReference type="InterPro" id="IPR000873">
    <property type="entry name" value="AMP-dep_synth/lig_dom"/>
</dbReference>
<keyword evidence="7" id="KW-1185">Reference proteome</keyword>
<dbReference type="SUPFAM" id="SSF52777">
    <property type="entry name" value="CoA-dependent acyltransferases"/>
    <property type="match status" value="6"/>
</dbReference>
<dbReference type="PANTHER" id="PTHR45527">
    <property type="entry name" value="NONRIBOSOMAL PEPTIDE SYNTHETASE"/>
    <property type="match status" value="1"/>
</dbReference>
<dbReference type="NCBIfam" id="TIGR01720">
    <property type="entry name" value="NRPS-para261"/>
    <property type="match status" value="1"/>
</dbReference>
<dbReference type="EMBL" id="JAOALG010000002">
    <property type="protein sequence ID" value="MEQ5842416.1"/>
    <property type="molecule type" value="Genomic_DNA"/>
</dbReference>
<evidence type="ECO:0000256" key="3">
    <source>
        <dbReference type="ARBA" id="ARBA00022553"/>
    </source>
</evidence>
<dbReference type="InterPro" id="IPR006162">
    <property type="entry name" value="Ppantetheine_attach_site"/>
</dbReference>
<dbReference type="Pfam" id="PF00501">
    <property type="entry name" value="AMP-binding"/>
    <property type="match status" value="2"/>
</dbReference>
<proteinExistence type="predicted"/>
<comment type="cofactor">
    <cofactor evidence="1">
        <name>pantetheine 4'-phosphate</name>
        <dbReference type="ChEBI" id="CHEBI:47942"/>
    </cofactor>
</comment>
<dbReference type="SMART" id="SM01294">
    <property type="entry name" value="PKS_PP_betabranch"/>
    <property type="match status" value="1"/>
</dbReference>
<dbReference type="SUPFAM" id="SSF56801">
    <property type="entry name" value="Acetyl-CoA synthetase-like"/>
    <property type="match status" value="2"/>
</dbReference>
<evidence type="ECO:0000259" key="5">
    <source>
        <dbReference type="PROSITE" id="PS50075"/>
    </source>
</evidence>
<dbReference type="Pfam" id="PF13193">
    <property type="entry name" value="AMP-binding_C"/>
    <property type="match status" value="2"/>
</dbReference>
<keyword evidence="4" id="KW-0677">Repeat</keyword>
<evidence type="ECO:0000313" key="7">
    <source>
        <dbReference type="Proteomes" id="UP001469089"/>
    </source>
</evidence>
<dbReference type="PROSITE" id="PS50075">
    <property type="entry name" value="CARRIER"/>
    <property type="match status" value="2"/>
</dbReference>
<evidence type="ECO:0000256" key="1">
    <source>
        <dbReference type="ARBA" id="ARBA00001957"/>
    </source>
</evidence>
<dbReference type="Gene3D" id="3.30.559.10">
    <property type="entry name" value="Chloramphenicol acetyltransferase-like domain"/>
    <property type="match status" value="3"/>
</dbReference>
<dbReference type="InterPro" id="IPR025110">
    <property type="entry name" value="AMP-bd_C"/>
</dbReference>
<organism evidence="6 7">
    <name type="scientific">Paraburkholderia acidicola</name>
    <dbReference type="NCBI Taxonomy" id="1912599"/>
    <lineage>
        <taxon>Bacteria</taxon>
        <taxon>Pseudomonadati</taxon>
        <taxon>Pseudomonadota</taxon>
        <taxon>Betaproteobacteria</taxon>
        <taxon>Burkholderiales</taxon>
        <taxon>Burkholderiaceae</taxon>
        <taxon>Paraburkholderia</taxon>
    </lineage>
</organism>
<dbReference type="NCBIfam" id="NF003417">
    <property type="entry name" value="PRK04813.1"/>
    <property type="match status" value="2"/>
</dbReference>
<dbReference type="CDD" id="cd19531">
    <property type="entry name" value="LCL_NRPS-like"/>
    <property type="match status" value="1"/>
</dbReference>
<dbReference type="PROSITE" id="PS00012">
    <property type="entry name" value="PHOSPHOPANTETHEINE"/>
    <property type="match status" value="1"/>
</dbReference>
<dbReference type="InterPro" id="IPR045851">
    <property type="entry name" value="AMP-bd_C_sf"/>
</dbReference>
<dbReference type="InterPro" id="IPR010071">
    <property type="entry name" value="AA_adenyl_dom"/>
</dbReference>
<dbReference type="InterPro" id="IPR009081">
    <property type="entry name" value="PP-bd_ACP"/>
</dbReference>
<dbReference type="SUPFAM" id="SSF53474">
    <property type="entry name" value="alpha/beta-Hydrolases"/>
    <property type="match status" value="1"/>
</dbReference>
<dbReference type="Proteomes" id="UP001469089">
    <property type="component" value="Unassembled WGS sequence"/>
</dbReference>
<dbReference type="Pfam" id="PF00550">
    <property type="entry name" value="PP-binding"/>
    <property type="match status" value="2"/>
</dbReference>
<evidence type="ECO:0000256" key="4">
    <source>
        <dbReference type="ARBA" id="ARBA00022737"/>
    </source>
</evidence>
<dbReference type="InterPro" id="IPR036736">
    <property type="entry name" value="ACP-like_sf"/>
</dbReference>